<dbReference type="EMBL" id="VDCV01000019">
    <property type="protein sequence ID" value="KAB5512554.1"/>
    <property type="molecule type" value="Genomic_DNA"/>
</dbReference>
<evidence type="ECO:0000256" key="3">
    <source>
        <dbReference type="ARBA" id="ARBA00022989"/>
    </source>
</evidence>
<keyword evidence="2 5" id="KW-0812">Transmembrane</keyword>
<keyword evidence="3 5" id="KW-1133">Transmembrane helix</keyword>
<feature type="transmembrane region" description="Helical" evidence="5">
    <location>
        <begin position="33"/>
        <end position="55"/>
    </location>
</feature>
<dbReference type="PANTHER" id="PTHR22894:SF5">
    <property type="entry name" value="RING-TYPE DOMAIN-CONTAINING PROTEIN"/>
    <property type="match status" value="1"/>
</dbReference>
<evidence type="ECO:0000256" key="1">
    <source>
        <dbReference type="ARBA" id="ARBA00004127"/>
    </source>
</evidence>
<comment type="subcellular location">
    <subcellularLocation>
        <location evidence="1">Endomembrane system</location>
        <topology evidence="1">Multi-pass membrane protein</topology>
    </subcellularLocation>
</comment>
<reference evidence="8" key="1">
    <citation type="journal article" date="2019" name="Gigascience">
        <title>De novo genome assembly of the endangered Acer yangbiense, a plant species with extremely small populations endemic to Yunnan Province, China.</title>
        <authorList>
            <person name="Yang J."/>
            <person name="Wariss H.M."/>
            <person name="Tao L."/>
            <person name="Zhang R."/>
            <person name="Yun Q."/>
            <person name="Hollingsworth P."/>
            <person name="Dao Z."/>
            <person name="Luo G."/>
            <person name="Guo H."/>
            <person name="Ma Y."/>
            <person name="Sun W."/>
        </authorList>
    </citation>
    <scope>NUCLEOTIDE SEQUENCE [LARGE SCALE GENOMIC DNA]</scope>
    <source>
        <strain evidence="8">cv. br00</strain>
    </source>
</reference>
<evidence type="ECO:0000313" key="7">
    <source>
        <dbReference type="EMBL" id="KAB5512554.1"/>
    </source>
</evidence>
<dbReference type="GO" id="GO:0012505">
    <property type="term" value="C:endomembrane system"/>
    <property type="evidence" value="ECO:0007669"/>
    <property type="project" value="UniProtKB-SubCell"/>
</dbReference>
<dbReference type="PANTHER" id="PTHR22894">
    <property type="entry name" value="RING-TYPE DOMAIN-CONTAINING PROTEIN"/>
    <property type="match status" value="1"/>
</dbReference>
<dbReference type="InterPro" id="IPR038896">
    <property type="entry name" value="RNF170"/>
</dbReference>
<organism evidence="7 8">
    <name type="scientific">Salix brachista</name>
    <dbReference type="NCBI Taxonomy" id="2182728"/>
    <lineage>
        <taxon>Eukaryota</taxon>
        <taxon>Viridiplantae</taxon>
        <taxon>Streptophyta</taxon>
        <taxon>Embryophyta</taxon>
        <taxon>Tracheophyta</taxon>
        <taxon>Spermatophyta</taxon>
        <taxon>Magnoliopsida</taxon>
        <taxon>eudicotyledons</taxon>
        <taxon>Gunneridae</taxon>
        <taxon>Pentapetalae</taxon>
        <taxon>rosids</taxon>
        <taxon>fabids</taxon>
        <taxon>Malpighiales</taxon>
        <taxon>Salicaceae</taxon>
        <taxon>Saliceae</taxon>
        <taxon>Salix</taxon>
    </lineage>
</organism>
<sequence>MDGPPVNDCCSICHGHFKIACQANCSHWFCGQFVLHFLIYTHAFFLSSGFFLNYLKNKNPMRVFSFYNKEEDFDGDCIMLVWHHGSVLQPCKCPLCRRQITLLVPGEASLRERSDPDVTEVIGKIERYNHLFGGNSSGLIQASLEKEYEKRNSCFTLWPRMQDLPFLLRRLLQEIMDPQRSLPLVIRARVYISVILSAIYIISPVDIIPEGLLGIVGLLDDLLVVLICFLHVAAIYRALLYYRHGGS</sequence>
<evidence type="ECO:0000256" key="2">
    <source>
        <dbReference type="ARBA" id="ARBA00022692"/>
    </source>
</evidence>
<evidence type="ECO:0000259" key="6">
    <source>
        <dbReference type="Pfam" id="PF06803"/>
    </source>
</evidence>
<keyword evidence="8" id="KW-1185">Reference proteome</keyword>
<proteinExistence type="predicted"/>
<evidence type="ECO:0000256" key="5">
    <source>
        <dbReference type="SAM" id="Phobius"/>
    </source>
</evidence>
<name>A0A5N5J3W4_9ROSI</name>
<dbReference type="InterPro" id="IPR010652">
    <property type="entry name" value="DUF1232"/>
</dbReference>
<comment type="caution">
    <text evidence="7">The sequence shown here is derived from an EMBL/GenBank/DDBJ whole genome shotgun (WGS) entry which is preliminary data.</text>
</comment>
<feature type="transmembrane region" description="Helical" evidence="5">
    <location>
        <begin position="222"/>
        <end position="242"/>
    </location>
</feature>
<accession>A0A5N5J3W4</accession>
<evidence type="ECO:0000256" key="4">
    <source>
        <dbReference type="ARBA" id="ARBA00023136"/>
    </source>
</evidence>
<keyword evidence="4 5" id="KW-0472">Membrane</keyword>
<feature type="transmembrane region" description="Helical" evidence="5">
    <location>
        <begin position="184"/>
        <end position="202"/>
    </location>
</feature>
<dbReference type="GO" id="GO:0061630">
    <property type="term" value="F:ubiquitin protein ligase activity"/>
    <property type="evidence" value="ECO:0007669"/>
    <property type="project" value="InterPro"/>
</dbReference>
<dbReference type="Gene3D" id="3.30.40.10">
    <property type="entry name" value="Zinc/RING finger domain, C3HC4 (zinc finger)"/>
    <property type="match status" value="1"/>
</dbReference>
<feature type="domain" description="DUF1232" evidence="6">
    <location>
        <begin position="192"/>
        <end position="226"/>
    </location>
</feature>
<dbReference type="AlphaFoldDB" id="A0A5N5J3W4"/>
<dbReference type="InterPro" id="IPR013083">
    <property type="entry name" value="Znf_RING/FYVE/PHD"/>
</dbReference>
<gene>
    <name evidence="7" type="ORF">DKX38_029582</name>
</gene>
<evidence type="ECO:0000313" key="8">
    <source>
        <dbReference type="Proteomes" id="UP000326939"/>
    </source>
</evidence>
<dbReference type="Proteomes" id="UP000326939">
    <property type="component" value="Chromosome 19"/>
</dbReference>
<dbReference type="Pfam" id="PF06803">
    <property type="entry name" value="DUF1232"/>
    <property type="match status" value="1"/>
</dbReference>
<protein>
    <recommendedName>
        <fullName evidence="6">DUF1232 domain-containing protein</fullName>
    </recommendedName>
</protein>